<proteinExistence type="predicted"/>
<evidence type="ECO:0000313" key="1">
    <source>
        <dbReference type="EMBL" id="GAH64136.1"/>
    </source>
</evidence>
<gene>
    <name evidence="1" type="ORF">S03H2_50289</name>
</gene>
<feature type="non-terminal residue" evidence="1">
    <location>
        <position position="1"/>
    </location>
</feature>
<accession>X1H1W5</accession>
<comment type="caution">
    <text evidence="1">The sequence shown here is derived from an EMBL/GenBank/DDBJ whole genome shotgun (WGS) entry which is preliminary data.</text>
</comment>
<sequence length="36" mass="4288">PLQLQGKYLDNIKAEINKTDKFLKDNVCDFLEQYNK</sequence>
<dbReference type="EMBL" id="BARU01031829">
    <property type="protein sequence ID" value="GAH64136.1"/>
    <property type="molecule type" value="Genomic_DNA"/>
</dbReference>
<reference evidence="1" key="1">
    <citation type="journal article" date="2014" name="Front. Microbiol.">
        <title>High frequency of phylogenetically diverse reductive dehalogenase-homologous genes in deep subseafloor sedimentary metagenomes.</title>
        <authorList>
            <person name="Kawai M."/>
            <person name="Futagami T."/>
            <person name="Toyoda A."/>
            <person name="Takaki Y."/>
            <person name="Nishi S."/>
            <person name="Hori S."/>
            <person name="Arai W."/>
            <person name="Tsubouchi T."/>
            <person name="Morono Y."/>
            <person name="Uchiyama I."/>
            <person name="Ito T."/>
            <person name="Fujiyama A."/>
            <person name="Inagaki F."/>
            <person name="Takami H."/>
        </authorList>
    </citation>
    <scope>NUCLEOTIDE SEQUENCE</scope>
    <source>
        <strain evidence="1">Expedition CK06-06</strain>
    </source>
</reference>
<dbReference type="AlphaFoldDB" id="X1H1W5"/>
<organism evidence="1">
    <name type="scientific">marine sediment metagenome</name>
    <dbReference type="NCBI Taxonomy" id="412755"/>
    <lineage>
        <taxon>unclassified sequences</taxon>
        <taxon>metagenomes</taxon>
        <taxon>ecological metagenomes</taxon>
    </lineage>
</organism>
<protein>
    <submittedName>
        <fullName evidence="1">Uncharacterized protein</fullName>
    </submittedName>
</protein>
<name>X1H1W5_9ZZZZ</name>